<keyword evidence="2" id="KW-1185">Reference proteome</keyword>
<evidence type="ECO:0000313" key="1">
    <source>
        <dbReference type="EMBL" id="MCU6700857.1"/>
    </source>
</evidence>
<evidence type="ECO:0000313" key="2">
    <source>
        <dbReference type="Proteomes" id="UP001207605"/>
    </source>
</evidence>
<comment type="caution">
    <text evidence="1">The sequence shown here is derived from an EMBL/GenBank/DDBJ whole genome shotgun (WGS) entry which is preliminary data.</text>
</comment>
<dbReference type="InterPro" id="IPR008767">
    <property type="entry name" value="Phage_SPP1_head-tail_adaptor"/>
</dbReference>
<dbReference type="Proteomes" id="UP001207605">
    <property type="component" value="Unassembled WGS sequence"/>
</dbReference>
<sequence>MTGRVKIIRVTTEIKAGRKEPTTEVFYECWCDVQSLGTNEKYTALQAGLENTIVFKVRNCKRMKEVRKKMKEFYAEYDGTRFDIYDASPMFTDNGWVLVKCRAVA</sequence>
<protein>
    <submittedName>
        <fullName evidence="1">Phage head closure protein</fullName>
    </submittedName>
</protein>
<dbReference type="Gene3D" id="2.40.10.270">
    <property type="entry name" value="Bacteriophage SPP1 head-tail adaptor protein"/>
    <property type="match status" value="1"/>
</dbReference>
<accession>A0ABT2S8U7</accession>
<organism evidence="1 2">
    <name type="scientific">Dorea ammoniilytica</name>
    <dbReference type="NCBI Taxonomy" id="2981788"/>
    <lineage>
        <taxon>Bacteria</taxon>
        <taxon>Bacillati</taxon>
        <taxon>Bacillota</taxon>
        <taxon>Clostridia</taxon>
        <taxon>Lachnospirales</taxon>
        <taxon>Lachnospiraceae</taxon>
        <taxon>Dorea</taxon>
    </lineage>
</organism>
<gene>
    <name evidence="1" type="ORF">OCV65_11510</name>
</gene>
<dbReference type="InterPro" id="IPR038666">
    <property type="entry name" value="SSP1_head-tail_sf"/>
</dbReference>
<dbReference type="EMBL" id="JAOQJV010000019">
    <property type="protein sequence ID" value="MCU6700857.1"/>
    <property type="molecule type" value="Genomic_DNA"/>
</dbReference>
<dbReference type="GeneID" id="62696294"/>
<proteinExistence type="predicted"/>
<dbReference type="Pfam" id="PF05521">
    <property type="entry name" value="Phage_HCP"/>
    <property type="match status" value="1"/>
</dbReference>
<name>A0ABT2S8U7_9FIRM</name>
<reference evidence="1 2" key="1">
    <citation type="journal article" date="2021" name="ISME Commun">
        <title>Automated analysis of genomic sequences facilitates high-throughput and comprehensive description of bacteria.</title>
        <authorList>
            <person name="Hitch T.C.A."/>
        </authorList>
    </citation>
    <scope>NUCLEOTIDE SEQUENCE [LARGE SCALE GENOMIC DNA]</scope>
    <source>
        <strain evidence="1 2">Sanger_02</strain>
    </source>
</reference>
<dbReference type="NCBIfam" id="TIGR01563">
    <property type="entry name" value="gp16_SPP1"/>
    <property type="match status" value="1"/>
</dbReference>
<dbReference type="RefSeq" id="WP_004605268.1">
    <property type="nucleotide sequence ID" value="NZ_JAOQJV010000019.1"/>
</dbReference>